<feature type="region of interest" description="Disordered" evidence="1">
    <location>
        <begin position="21"/>
        <end position="48"/>
    </location>
</feature>
<dbReference type="Proteomes" id="UP000604046">
    <property type="component" value="Unassembled WGS sequence"/>
</dbReference>
<evidence type="ECO:0000313" key="3">
    <source>
        <dbReference type="Proteomes" id="UP000604046"/>
    </source>
</evidence>
<dbReference type="AlphaFoldDB" id="A0A812ULA9"/>
<dbReference type="EMBL" id="CAJNDS010002712">
    <property type="protein sequence ID" value="CAE7570640.1"/>
    <property type="molecule type" value="Genomic_DNA"/>
</dbReference>
<comment type="caution">
    <text evidence="2">The sequence shown here is derived from an EMBL/GenBank/DDBJ whole genome shotgun (WGS) entry which is preliminary data.</text>
</comment>
<organism evidence="2 3">
    <name type="scientific">Symbiodinium natans</name>
    <dbReference type="NCBI Taxonomy" id="878477"/>
    <lineage>
        <taxon>Eukaryota</taxon>
        <taxon>Sar</taxon>
        <taxon>Alveolata</taxon>
        <taxon>Dinophyceae</taxon>
        <taxon>Suessiales</taxon>
        <taxon>Symbiodiniaceae</taxon>
        <taxon>Symbiodinium</taxon>
    </lineage>
</organism>
<reference evidence="2" key="1">
    <citation type="submission" date="2021-02" db="EMBL/GenBank/DDBJ databases">
        <authorList>
            <person name="Dougan E. K."/>
            <person name="Rhodes N."/>
            <person name="Thang M."/>
            <person name="Chan C."/>
        </authorList>
    </citation>
    <scope>NUCLEOTIDE SEQUENCE</scope>
</reference>
<evidence type="ECO:0000313" key="2">
    <source>
        <dbReference type="EMBL" id="CAE7570640.1"/>
    </source>
</evidence>
<keyword evidence="3" id="KW-1185">Reference proteome</keyword>
<feature type="compositionally biased region" description="Polar residues" evidence="1">
    <location>
        <begin position="32"/>
        <end position="44"/>
    </location>
</feature>
<protein>
    <submittedName>
        <fullName evidence="2">Uncharacterized protein</fullName>
    </submittedName>
</protein>
<proteinExistence type="predicted"/>
<name>A0A812ULA9_9DINO</name>
<gene>
    <name evidence="2" type="ORF">SNAT2548_LOCUS32489</name>
</gene>
<evidence type="ECO:0000256" key="1">
    <source>
        <dbReference type="SAM" id="MobiDB-lite"/>
    </source>
</evidence>
<sequence>MADKRKKLFYPAGPLTARHTKKQEWLVPESESVWSKSGPPTSESRSLKGDVALPLVNLNDPARKAGKACVEMRRDLNTLVRQRGGRTGAGLILQPDFEKAPEVEHRSPDEYLVARYEKDGSVESVAVFHDRDSARSQHEAKAKVCTLPEYVDEYGGLGIMDKDVYRIFASSQKVEDRDVWDSLEYSSLTSQKDVFAKTMAKLNQRRALDDGEAS</sequence>
<accession>A0A812ULA9</accession>
<dbReference type="OrthoDB" id="430394at2759"/>